<evidence type="ECO:0000313" key="2">
    <source>
        <dbReference type="Ensembl" id="ENSPTEP00000011371.1"/>
    </source>
</evidence>
<dbReference type="AlphaFoldDB" id="A0A8C9GVN4"/>
<sequence length="65" mass="7496">MIYFLTYIHAISWLHFHEAISIYSVYFVLNAASVSSDLFLFFILASSLVHHKSVHLRPQDLGKIS</sequence>
<reference evidence="2" key="1">
    <citation type="submission" date="2025-08" db="UniProtKB">
        <authorList>
            <consortium name="Ensembl"/>
        </authorList>
    </citation>
    <scope>IDENTIFICATION</scope>
</reference>
<keyword evidence="3" id="KW-1185">Reference proteome</keyword>
<accession>A0A8C9GVN4</accession>
<name>A0A8C9GVN4_9PRIM</name>
<feature type="transmembrane region" description="Helical" evidence="1">
    <location>
        <begin position="20"/>
        <end position="49"/>
    </location>
</feature>
<proteinExistence type="predicted"/>
<reference evidence="2" key="2">
    <citation type="submission" date="2025-09" db="UniProtKB">
        <authorList>
            <consortium name="Ensembl"/>
        </authorList>
    </citation>
    <scope>IDENTIFICATION</scope>
</reference>
<keyword evidence="1" id="KW-1133">Transmembrane helix</keyword>
<keyword evidence="1" id="KW-0472">Membrane</keyword>
<evidence type="ECO:0000256" key="1">
    <source>
        <dbReference type="SAM" id="Phobius"/>
    </source>
</evidence>
<protein>
    <submittedName>
        <fullName evidence="2">Uncharacterized protein</fullName>
    </submittedName>
</protein>
<organism evidence="2 3">
    <name type="scientific">Piliocolobus tephrosceles</name>
    <name type="common">Ugandan red Colobus</name>
    <dbReference type="NCBI Taxonomy" id="591936"/>
    <lineage>
        <taxon>Eukaryota</taxon>
        <taxon>Metazoa</taxon>
        <taxon>Chordata</taxon>
        <taxon>Craniata</taxon>
        <taxon>Vertebrata</taxon>
        <taxon>Euteleostomi</taxon>
        <taxon>Mammalia</taxon>
        <taxon>Eutheria</taxon>
        <taxon>Euarchontoglires</taxon>
        <taxon>Primates</taxon>
        <taxon>Haplorrhini</taxon>
        <taxon>Catarrhini</taxon>
        <taxon>Cercopithecidae</taxon>
        <taxon>Colobinae</taxon>
        <taxon>Piliocolobus</taxon>
    </lineage>
</organism>
<keyword evidence="1" id="KW-0812">Transmembrane</keyword>
<dbReference type="Proteomes" id="UP000694416">
    <property type="component" value="Unplaced"/>
</dbReference>
<evidence type="ECO:0000313" key="3">
    <source>
        <dbReference type="Proteomes" id="UP000694416"/>
    </source>
</evidence>
<dbReference type="Ensembl" id="ENSPTET00000017182.1">
    <property type="protein sequence ID" value="ENSPTEP00000011371.1"/>
    <property type="gene ID" value="ENSPTEG00000012836.1"/>
</dbReference>